<keyword evidence="5" id="KW-0812">Transmembrane</keyword>
<evidence type="ECO:0000313" key="8">
    <source>
        <dbReference type="EMBL" id="NVN29265.1"/>
    </source>
</evidence>
<organism evidence="8 9">
    <name type="scientific">Endobacter medicaginis</name>
    <dbReference type="NCBI Taxonomy" id="1181271"/>
    <lineage>
        <taxon>Bacteria</taxon>
        <taxon>Pseudomonadati</taxon>
        <taxon>Pseudomonadota</taxon>
        <taxon>Alphaproteobacteria</taxon>
        <taxon>Acetobacterales</taxon>
        <taxon>Acetobacteraceae</taxon>
        <taxon>Endobacter</taxon>
    </lineage>
</organism>
<dbReference type="GO" id="GO:0007165">
    <property type="term" value="P:signal transduction"/>
    <property type="evidence" value="ECO:0007669"/>
    <property type="project" value="UniProtKB-KW"/>
</dbReference>
<dbReference type="InterPro" id="IPR003660">
    <property type="entry name" value="HAMP_dom"/>
</dbReference>
<dbReference type="SUPFAM" id="SSF58104">
    <property type="entry name" value="Methyl-accepting chemotaxis protein (MCP) signaling domain"/>
    <property type="match status" value="1"/>
</dbReference>
<dbReference type="CDD" id="cd11386">
    <property type="entry name" value="MCP_signal"/>
    <property type="match status" value="1"/>
</dbReference>
<proteinExistence type="inferred from homology"/>
<feature type="domain" description="Methyl-accepting transducer" evidence="6">
    <location>
        <begin position="204"/>
        <end position="433"/>
    </location>
</feature>
<dbReference type="InterPro" id="IPR004089">
    <property type="entry name" value="MCPsignal_dom"/>
</dbReference>
<reference evidence="8 9" key="1">
    <citation type="submission" date="2020-06" db="EMBL/GenBank/DDBJ databases">
        <title>Description of novel acetic acid bacteria.</title>
        <authorList>
            <person name="Sombolestani A."/>
        </authorList>
    </citation>
    <scope>NUCLEOTIDE SEQUENCE [LARGE SCALE GENOMIC DNA]</scope>
    <source>
        <strain evidence="8 9">LMG 26838</strain>
    </source>
</reference>
<comment type="subcellular location">
    <subcellularLocation>
        <location evidence="1">Membrane</location>
    </subcellularLocation>
</comment>
<dbReference type="AlphaFoldDB" id="A0A850NPZ8"/>
<sequence length="501" mass="52867">MFRRFGTIFPIRKKMTILVSSQATAIAICSAVAIAAGPLGLHTGVICAICGVTFAAAVSAAMRMSNELVVPFVATVARMEQLAAGDLETEVHYSENTDCVGRLTKAMQVFKENAISKAAAEAEAARQAELVEHTRKETEHSRELAQREISQVVAALGDGLGQMSQGSLTIHLGEPFAEQYEKLRTDFNAAVEQLRDGMTPVTSAVATITSGTNELSAASDDLSRRTEQQAASLEETAAALDQITATVRKTAEGASLARDLMTTARTDAEHGEAVVREAVEAMTGIENSSGQIGQIIGVIDEIAFQTNLLALNAGVEAARAGEAGRGFAVVASEVRALAQRSADAAKEIKALISTSTRQVEAGVERVGQTGTALQRIISQVGDLNDVIVQIASSAQEQSTGLAEVNLAVNQMDQVTQQNAAMVEQATAATRNLYDEAQRLNGMISQFDVGHAAVAPPRPAEQRQPPRQGLACGKVMSLHSVPRASIRPAAMAAATAEDWTEF</sequence>
<feature type="domain" description="HAMP" evidence="7">
    <location>
        <begin position="147"/>
        <end position="199"/>
    </location>
</feature>
<dbReference type="InterPro" id="IPR004090">
    <property type="entry name" value="Chemotax_Me-accpt_rcpt"/>
</dbReference>
<evidence type="ECO:0000259" key="7">
    <source>
        <dbReference type="PROSITE" id="PS50885"/>
    </source>
</evidence>
<gene>
    <name evidence="8" type="ORF">HUK83_02780</name>
</gene>
<dbReference type="InterPro" id="IPR051310">
    <property type="entry name" value="MCP_chemotaxis"/>
</dbReference>
<keyword evidence="4" id="KW-0807">Transducer</keyword>
<comment type="caution">
    <text evidence="8">The sequence shown here is derived from an EMBL/GenBank/DDBJ whole genome shotgun (WGS) entry which is preliminary data.</text>
</comment>
<dbReference type="Gene3D" id="6.10.340.10">
    <property type="match status" value="1"/>
</dbReference>
<keyword evidence="2" id="KW-0145">Chemotaxis</keyword>
<dbReference type="PRINTS" id="PR00260">
    <property type="entry name" value="CHEMTRNSDUCR"/>
</dbReference>
<dbReference type="FunFam" id="1.10.287.950:FF:000001">
    <property type="entry name" value="Methyl-accepting chemotaxis sensory transducer"/>
    <property type="match status" value="1"/>
</dbReference>
<evidence type="ECO:0000259" key="6">
    <source>
        <dbReference type="PROSITE" id="PS50111"/>
    </source>
</evidence>
<dbReference type="SMART" id="SM00283">
    <property type="entry name" value="MA"/>
    <property type="match status" value="1"/>
</dbReference>
<dbReference type="PROSITE" id="PS50885">
    <property type="entry name" value="HAMP"/>
    <property type="match status" value="2"/>
</dbReference>
<feature type="transmembrane region" description="Helical" evidence="5">
    <location>
        <begin position="41"/>
        <end position="62"/>
    </location>
</feature>
<dbReference type="Gene3D" id="1.10.287.950">
    <property type="entry name" value="Methyl-accepting chemotaxis protein"/>
    <property type="match status" value="1"/>
</dbReference>
<protein>
    <submittedName>
        <fullName evidence="8">Methyl-accepting chemotaxis protein</fullName>
    </submittedName>
</protein>
<dbReference type="SUPFAM" id="SSF158472">
    <property type="entry name" value="HAMP domain-like"/>
    <property type="match status" value="1"/>
</dbReference>
<dbReference type="GO" id="GO:0006935">
    <property type="term" value="P:chemotaxis"/>
    <property type="evidence" value="ECO:0007669"/>
    <property type="project" value="UniProtKB-KW"/>
</dbReference>
<keyword evidence="5" id="KW-1133">Transmembrane helix</keyword>
<evidence type="ECO:0000256" key="1">
    <source>
        <dbReference type="ARBA" id="ARBA00004370"/>
    </source>
</evidence>
<dbReference type="EMBL" id="JABXXQ010000023">
    <property type="protein sequence ID" value="NVN29265.1"/>
    <property type="molecule type" value="Genomic_DNA"/>
</dbReference>
<accession>A0A850NPZ8</accession>
<dbReference type="PANTHER" id="PTHR43531">
    <property type="entry name" value="PROTEIN ICFG"/>
    <property type="match status" value="1"/>
</dbReference>
<comment type="similarity">
    <text evidence="3">Belongs to the methyl-accepting chemotaxis (MCP) protein family.</text>
</comment>
<keyword evidence="5" id="KW-0472">Membrane</keyword>
<dbReference type="GO" id="GO:0004888">
    <property type="term" value="F:transmembrane signaling receptor activity"/>
    <property type="evidence" value="ECO:0007669"/>
    <property type="project" value="InterPro"/>
</dbReference>
<dbReference type="PROSITE" id="PS50111">
    <property type="entry name" value="CHEMOTAXIS_TRANSDUC_2"/>
    <property type="match status" value="1"/>
</dbReference>
<name>A0A850NPZ8_9PROT</name>
<dbReference type="Pfam" id="PF00015">
    <property type="entry name" value="MCPsignal"/>
    <property type="match status" value="1"/>
</dbReference>
<evidence type="ECO:0000256" key="2">
    <source>
        <dbReference type="ARBA" id="ARBA00022500"/>
    </source>
</evidence>
<feature type="domain" description="HAMP" evidence="7">
    <location>
        <begin position="66"/>
        <end position="119"/>
    </location>
</feature>
<dbReference type="Proteomes" id="UP000565205">
    <property type="component" value="Unassembled WGS sequence"/>
</dbReference>
<evidence type="ECO:0000256" key="3">
    <source>
        <dbReference type="ARBA" id="ARBA00029447"/>
    </source>
</evidence>
<evidence type="ECO:0000256" key="5">
    <source>
        <dbReference type="SAM" id="Phobius"/>
    </source>
</evidence>
<evidence type="ECO:0000256" key="4">
    <source>
        <dbReference type="PROSITE-ProRule" id="PRU00284"/>
    </source>
</evidence>
<dbReference type="SMART" id="SM00304">
    <property type="entry name" value="HAMP"/>
    <property type="match status" value="2"/>
</dbReference>
<evidence type="ECO:0000313" key="9">
    <source>
        <dbReference type="Proteomes" id="UP000565205"/>
    </source>
</evidence>
<dbReference type="GO" id="GO:0016020">
    <property type="term" value="C:membrane"/>
    <property type="evidence" value="ECO:0007669"/>
    <property type="project" value="UniProtKB-SubCell"/>
</dbReference>
<dbReference type="PANTHER" id="PTHR43531:SF11">
    <property type="entry name" value="METHYL-ACCEPTING CHEMOTAXIS PROTEIN 3"/>
    <property type="match status" value="1"/>
</dbReference>